<sequence>MTRRTEEKRGSSKLGIGRKLYKSSIQKAKEILRIKRMKSGLSDMVESFTEAKKDAAETAARLGSVTVTRNELIGMLNSGIHDLERLRESETLLMLELGWL</sequence>
<reference evidence="1 2" key="1">
    <citation type="journal article" date="2024" name="G3 (Bethesda)">
        <title>Genome assembly of Hibiscus sabdariffa L. provides insights into metabolisms of medicinal natural products.</title>
        <authorList>
            <person name="Kim T."/>
        </authorList>
    </citation>
    <scope>NUCLEOTIDE SEQUENCE [LARGE SCALE GENOMIC DNA]</scope>
    <source>
        <strain evidence="1">TK-2024</strain>
        <tissue evidence="1">Old leaves</tissue>
    </source>
</reference>
<name>A0ABR2QXA9_9ROSI</name>
<accession>A0ABR2QXA9</accession>
<keyword evidence="2" id="KW-1185">Reference proteome</keyword>
<protein>
    <submittedName>
        <fullName evidence="1">Uncharacterized protein</fullName>
    </submittedName>
</protein>
<dbReference type="Proteomes" id="UP001396334">
    <property type="component" value="Unassembled WGS sequence"/>
</dbReference>
<gene>
    <name evidence="1" type="ORF">V6N11_042749</name>
</gene>
<organism evidence="1 2">
    <name type="scientific">Hibiscus sabdariffa</name>
    <name type="common">roselle</name>
    <dbReference type="NCBI Taxonomy" id="183260"/>
    <lineage>
        <taxon>Eukaryota</taxon>
        <taxon>Viridiplantae</taxon>
        <taxon>Streptophyta</taxon>
        <taxon>Embryophyta</taxon>
        <taxon>Tracheophyta</taxon>
        <taxon>Spermatophyta</taxon>
        <taxon>Magnoliopsida</taxon>
        <taxon>eudicotyledons</taxon>
        <taxon>Gunneridae</taxon>
        <taxon>Pentapetalae</taxon>
        <taxon>rosids</taxon>
        <taxon>malvids</taxon>
        <taxon>Malvales</taxon>
        <taxon>Malvaceae</taxon>
        <taxon>Malvoideae</taxon>
        <taxon>Hibiscus</taxon>
    </lineage>
</organism>
<evidence type="ECO:0000313" key="2">
    <source>
        <dbReference type="Proteomes" id="UP001396334"/>
    </source>
</evidence>
<dbReference type="EMBL" id="JBBPBN010000030">
    <property type="protein sequence ID" value="KAK9005309.1"/>
    <property type="molecule type" value="Genomic_DNA"/>
</dbReference>
<proteinExistence type="predicted"/>
<evidence type="ECO:0000313" key="1">
    <source>
        <dbReference type="EMBL" id="KAK9005309.1"/>
    </source>
</evidence>
<comment type="caution">
    <text evidence="1">The sequence shown here is derived from an EMBL/GenBank/DDBJ whole genome shotgun (WGS) entry which is preliminary data.</text>
</comment>